<dbReference type="SUPFAM" id="SSF52218">
    <property type="entry name" value="Flavoproteins"/>
    <property type="match status" value="1"/>
</dbReference>
<dbReference type="Pfam" id="PF12682">
    <property type="entry name" value="Flavodoxin_4"/>
    <property type="match status" value="1"/>
</dbReference>
<dbReference type="OrthoDB" id="10265253at2759"/>
<dbReference type="PANTHER" id="PTHR39201">
    <property type="entry name" value="EXPORTED PROTEIN-RELATED"/>
    <property type="match status" value="1"/>
</dbReference>
<dbReference type="InterPro" id="IPR008254">
    <property type="entry name" value="Flavodoxin/NO_synth"/>
</dbReference>
<dbReference type="AlphaFoldDB" id="A0A1J4JLK1"/>
<comment type="caution">
    <text evidence="2">The sequence shown here is derived from an EMBL/GenBank/DDBJ whole genome shotgun (WGS) entry which is preliminary data.</text>
</comment>
<dbReference type="RefSeq" id="XP_068352416.1">
    <property type="nucleotide sequence ID" value="XM_068509603.1"/>
</dbReference>
<accession>A0A1J4JLK1</accession>
<organism evidence="2 3">
    <name type="scientific">Tritrichomonas foetus</name>
    <dbReference type="NCBI Taxonomy" id="1144522"/>
    <lineage>
        <taxon>Eukaryota</taxon>
        <taxon>Metamonada</taxon>
        <taxon>Parabasalia</taxon>
        <taxon>Tritrichomonadida</taxon>
        <taxon>Tritrichomonadidae</taxon>
        <taxon>Tritrichomonas</taxon>
    </lineage>
</organism>
<name>A0A1J4JLK1_9EUKA</name>
<dbReference type="PANTHER" id="PTHR39201:SF1">
    <property type="entry name" value="FLAVODOXIN-LIKE DOMAIN-CONTAINING PROTEIN"/>
    <property type="match status" value="1"/>
</dbReference>
<dbReference type="GO" id="GO:0010181">
    <property type="term" value="F:FMN binding"/>
    <property type="evidence" value="ECO:0007669"/>
    <property type="project" value="InterPro"/>
</dbReference>
<feature type="domain" description="Flavodoxin-like" evidence="1">
    <location>
        <begin position="27"/>
        <end position="168"/>
    </location>
</feature>
<evidence type="ECO:0000313" key="3">
    <source>
        <dbReference type="Proteomes" id="UP000179807"/>
    </source>
</evidence>
<dbReference type="Proteomes" id="UP000179807">
    <property type="component" value="Unassembled WGS sequence"/>
</dbReference>
<sequence>MSKVLIVYYSRPGENLFGAGTKILKVGNTKIVAETLHNLLNCDIVEIESNKKYPTTFKECRKEALEEKMKQYRPEIQISVDITKYEMIFLGYPIWCETVPMSILTFLEKYDFTGKKIAPFCTHEGSEWGTSLSDIQMSAKGATILQGLSIEGTSRNNCEFDLLNWINTLMI</sequence>
<protein>
    <submittedName>
        <fullName evidence="2">Flavodoxin</fullName>
    </submittedName>
</protein>
<dbReference type="Gene3D" id="3.40.50.360">
    <property type="match status" value="1"/>
</dbReference>
<reference evidence="2" key="1">
    <citation type="submission" date="2016-10" db="EMBL/GenBank/DDBJ databases">
        <authorList>
            <person name="Benchimol M."/>
            <person name="Almeida L.G."/>
            <person name="Vasconcelos A.T."/>
            <person name="Perreira-Neves A."/>
            <person name="Rosa I.A."/>
            <person name="Tasca T."/>
            <person name="Bogo M.R."/>
            <person name="de Souza W."/>
        </authorList>
    </citation>
    <scope>NUCLEOTIDE SEQUENCE [LARGE SCALE GENOMIC DNA]</scope>
    <source>
        <strain evidence="2">K</strain>
    </source>
</reference>
<evidence type="ECO:0000259" key="1">
    <source>
        <dbReference type="Pfam" id="PF12682"/>
    </source>
</evidence>
<dbReference type="VEuPathDB" id="TrichDB:TRFO_34307"/>
<keyword evidence="3" id="KW-1185">Reference proteome</keyword>
<gene>
    <name evidence="2" type="ORF">TRFO_34307</name>
</gene>
<dbReference type="GeneID" id="94844307"/>
<proteinExistence type="predicted"/>
<dbReference type="EMBL" id="MLAK01001014">
    <property type="protein sequence ID" value="OHS99279.1"/>
    <property type="molecule type" value="Genomic_DNA"/>
</dbReference>
<evidence type="ECO:0000313" key="2">
    <source>
        <dbReference type="EMBL" id="OHS99279.1"/>
    </source>
</evidence>
<dbReference type="InterPro" id="IPR029039">
    <property type="entry name" value="Flavoprotein-like_sf"/>
</dbReference>